<accession>A0A8H5GN14</accession>
<dbReference type="CDD" id="cd03443">
    <property type="entry name" value="PaaI_thioesterase"/>
    <property type="match status" value="1"/>
</dbReference>
<dbReference type="PANTHER" id="PTHR47260:SF1">
    <property type="entry name" value="UPF0644 PROTEIN PB2B4.06"/>
    <property type="match status" value="1"/>
</dbReference>
<dbReference type="SUPFAM" id="SSF54637">
    <property type="entry name" value="Thioesterase/thiol ester dehydrase-isomerase"/>
    <property type="match status" value="1"/>
</dbReference>
<gene>
    <name evidence="4" type="ORF">D9758_004339</name>
</gene>
<protein>
    <recommendedName>
        <fullName evidence="3">Thioesterase domain-containing protein</fullName>
    </recommendedName>
</protein>
<evidence type="ECO:0000313" key="5">
    <source>
        <dbReference type="Proteomes" id="UP000559256"/>
    </source>
</evidence>
<evidence type="ECO:0000259" key="3">
    <source>
        <dbReference type="Pfam" id="PF03061"/>
    </source>
</evidence>
<dbReference type="EMBL" id="JAACJM010000017">
    <property type="protein sequence ID" value="KAF5368026.1"/>
    <property type="molecule type" value="Genomic_DNA"/>
</dbReference>
<reference evidence="4 5" key="1">
    <citation type="journal article" date="2020" name="ISME J.">
        <title>Uncovering the hidden diversity of litter-decomposition mechanisms in mushroom-forming fungi.</title>
        <authorList>
            <person name="Floudas D."/>
            <person name="Bentzer J."/>
            <person name="Ahren D."/>
            <person name="Johansson T."/>
            <person name="Persson P."/>
            <person name="Tunlid A."/>
        </authorList>
    </citation>
    <scope>NUCLEOTIDE SEQUENCE [LARGE SCALE GENOMIC DNA]</scope>
    <source>
        <strain evidence="4 5">CBS 291.85</strain>
    </source>
</reference>
<dbReference type="InterPro" id="IPR052061">
    <property type="entry name" value="PTE-AB_protein"/>
</dbReference>
<dbReference type="OrthoDB" id="506431at2759"/>
<organism evidence="4 5">
    <name type="scientific">Tetrapyrgos nigripes</name>
    <dbReference type="NCBI Taxonomy" id="182062"/>
    <lineage>
        <taxon>Eukaryota</taxon>
        <taxon>Fungi</taxon>
        <taxon>Dikarya</taxon>
        <taxon>Basidiomycota</taxon>
        <taxon>Agaricomycotina</taxon>
        <taxon>Agaricomycetes</taxon>
        <taxon>Agaricomycetidae</taxon>
        <taxon>Agaricales</taxon>
        <taxon>Marasmiineae</taxon>
        <taxon>Marasmiaceae</taxon>
        <taxon>Tetrapyrgos</taxon>
    </lineage>
</organism>
<feature type="compositionally biased region" description="Low complexity" evidence="1">
    <location>
        <begin position="15"/>
        <end position="33"/>
    </location>
</feature>
<dbReference type="Pfam" id="PF03061">
    <property type="entry name" value="4HBT"/>
    <property type="match status" value="1"/>
</dbReference>
<keyword evidence="2" id="KW-0472">Membrane</keyword>
<feature type="transmembrane region" description="Helical" evidence="2">
    <location>
        <begin position="47"/>
        <end position="69"/>
    </location>
</feature>
<evidence type="ECO:0000256" key="2">
    <source>
        <dbReference type="SAM" id="Phobius"/>
    </source>
</evidence>
<feature type="domain" description="Thioesterase" evidence="3">
    <location>
        <begin position="180"/>
        <end position="254"/>
    </location>
</feature>
<dbReference type="AlphaFoldDB" id="A0A8H5GN14"/>
<feature type="region of interest" description="Disordered" evidence="1">
    <location>
        <begin position="13"/>
        <end position="43"/>
    </location>
</feature>
<comment type="caution">
    <text evidence="4">The sequence shown here is derived from an EMBL/GenBank/DDBJ whole genome shotgun (WGS) entry which is preliminary data.</text>
</comment>
<name>A0A8H5GN14_9AGAR</name>
<keyword evidence="2" id="KW-0812">Transmembrane</keyword>
<evidence type="ECO:0000313" key="4">
    <source>
        <dbReference type="EMBL" id="KAF5368026.1"/>
    </source>
</evidence>
<dbReference type="PANTHER" id="PTHR47260">
    <property type="entry name" value="UPF0644 PROTEIN PB2B4.06"/>
    <property type="match status" value="1"/>
</dbReference>
<dbReference type="Proteomes" id="UP000559256">
    <property type="component" value="Unassembled WGS sequence"/>
</dbReference>
<proteinExistence type="predicted"/>
<dbReference type="Gene3D" id="3.10.129.10">
    <property type="entry name" value="Hotdog Thioesterase"/>
    <property type="match status" value="1"/>
</dbReference>
<evidence type="ECO:0000256" key="1">
    <source>
        <dbReference type="SAM" id="MobiDB-lite"/>
    </source>
</evidence>
<keyword evidence="5" id="KW-1185">Reference proteome</keyword>
<dbReference type="InterPro" id="IPR006683">
    <property type="entry name" value="Thioestr_dom"/>
</dbReference>
<keyword evidence="2" id="KW-1133">Transmembrane helix</keyword>
<sequence>MSQFPRNFSLQKLARSGSSRRFSTSSFRSRPSTVNPSNGSSKRPRTFFAVGMAGLATVTAYTAGTIYPFPPLALLYPVPAPPPPTDPTSPEYISHVDRIEREITSLPLLNSLRSQPDADEWYESRPYEKFPAERRPNHLTAGALRGPGRLAALPLCRAKYDETESYVFIHLGRGLCGHDGIIHGGLLATLLDETMARTAIMNLPERIGVTATLNISYRAPTKADQFVVMKIRLLDVQGRKANVAARVEDMKGTLLVEATGMFVQPRYAHLLNSVAITQVLGEPPVKRGEDLDAAKK</sequence>
<dbReference type="InterPro" id="IPR029069">
    <property type="entry name" value="HotDog_dom_sf"/>
</dbReference>